<organism evidence="1 2">
    <name type="scientific">Microscilla marina ATCC 23134</name>
    <dbReference type="NCBI Taxonomy" id="313606"/>
    <lineage>
        <taxon>Bacteria</taxon>
        <taxon>Pseudomonadati</taxon>
        <taxon>Bacteroidota</taxon>
        <taxon>Cytophagia</taxon>
        <taxon>Cytophagales</taxon>
        <taxon>Microscillaceae</taxon>
        <taxon>Microscilla</taxon>
    </lineage>
</organism>
<proteinExistence type="predicted"/>
<dbReference type="RefSeq" id="WP_002704541.1">
    <property type="nucleotide sequence ID" value="NZ_AAWS01000066.1"/>
</dbReference>
<evidence type="ECO:0000313" key="2">
    <source>
        <dbReference type="Proteomes" id="UP000004095"/>
    </source>
</evidence>
<keyword evidence="2" id="KW-1185">Reference proteome</keyword>
<protein>
    <submittedName>
        <fullName evidence="1">Uncharacterized protein</fullName>
    </submittedName>
</protein>
<gene>
    <name evidence="1" type="ORF">M23134_06944</name>
</gene>
<evidence type="ECO:0000313" key="1">
    <source>
        <dbReference type="EMBL" id="EAY24541.1"/>
    </source>
</evidence>
<dbReference type="AlphaFoldDB" id="A1ZYF7"/>
<accession>A1ZYF7</accession>
<reference evidence="1 2" key="1">
    <citation type="submission" date="2007-01" db="EMBL/GenBank/DDBJ databases">
        <authorList>
            <person name="Haygood M."/>
            <person name="Podell S."/>
            <person name="Anderson C."/>
            <person name="Hopkinson B."/>
            <person name="Roe K."/>
            <person name="Barbeau K."/>
            <person name="Gaasterland T."/>
            <person name="Ferriera S."/>
            <person name="Johnson J."/>
            <person name="Kravitz S."/>
            <person name="Beeson K."/>
            <person name="Sutton G."/>
            <person name="Rogers Y.-H."/>
            <person name="Friedman R."/>
            <person name="Frazier M."/>
            <person name="Venter J.C."/>
        </authorList>
    </citation>
    <scope>NUCLEOTIDE SEQUENCE [LARGE SCALE GENOMIC DNA]</scope>
    <source>
        <strain evidence="1 2">ATCC 23134</strain>
    </source>
</reference>
<sequence length="90" mass="10248">MKKILDQLKKRLLPGKGKKTGNKKNKVELPPVLLPIDQAAQVREAKLAHLRATCDEVIAKLRNGEKLTPYDQARTQIAIQELINSRFNYE</sequence>
<comment type="caution">
    <text evidence="1">The sequence shown here is derived from an EMBL/GenBank/DDBJ whole genome shotgun (WGS) entry which is preliminary data.</text>
</comment>
<dbReference type="Proteomes" id="UP000004095">
    <property type="component" value="Unassembled WGS sequence"/>
</dbReference>
<name>A1ZYF7_MICM2</name>
<dbReference type="EMBL" id="AAWS01000066">
    <property type="protein sequence ID" value="EAY24541.1"/>
    <property type="molecule type" value="Genomic_DNA"/>
</dbReference>